<dbReference type="HOGENOM" id="CLU_3042995_0_0_10"/>
<accession>A0A077EJT7</accession>
<dbReference type="AlphaFoldDB" id="A0A077EJT7"/>
<dbReference type="RefSeq" id="WP_155248825.1">
    <property type="nucleotide sequence ID" value="NZ_CP007547.1"/>
</dbReference>
<dbReference type="KEGG" id="eao:BD94_3038"/>
<name>A0A077EJT7_9FLAO</name>
<protein>
    <submittedName>
        <fullName evidence="1">Uncharacterized protein</fullName>
    </submittedName>
</protein>
<dbReference type="Proteomes" id="UP000028933">
    <property type="component" value="Chromosome"/>
</dbReference>
<evidence type="ECO:0000313" key="2">
    <source>
        <dbReference type="Proteomes" id="UP000028933"/>
    </source>
</evidence>
<reference evidence="1 2" key="1">
    <citation type="journal article" date="2013" name="Lancet">
        <title>First case of E anophelis outbreak in an intensive-care unit.</title>
        <authorList>
            <person name="Teo J."/>
            <person name="Tan S.Y."/>
            <person name="Tay M."/>
            <person name="Ding Y."/>
            <person name="Kjelleberg S."/>
            <person name="Givskov M."/>
            <person name="Lin R.T."/>
            <person name="Yang L."/>
        </authorList>
    </citation>
    <scope>NUCLEOTIDE SEQUENCE [LARGE SCALE GENOMIC DNA]</scope>
    <source>
        <strain evidence="1 2">NUHP1</strain>
    </source>
</reference>
<organism evidence="1 2">
    <name type="scientific">Elizabethkingia anophelis NUHP1</name>
    <dbReference type="NCBI Taxonomy" id="1338011"/>
    <lineage>
        <taxon>Bacteria</taxon>
        <taxon>Pseudomonadati</taxon>
        <taxon>Bacteroidota</taxon>
        <taxon>Flavobacteriia</taxon>
        <taxon>Flavobacteriales</taxon>
        <taxon>Weeksellaceae</taxon>
        <taxon>Elizabethkingia</taxon>
    </lineage>
</organism>
<dbReference type="EMBL" id="CP007547">
    <property type="protein sequence ID" value="AIL46813.1"/>
    <property type="molecule type" value="Genomic_DNA"/>
</dbReference>
<evidence type="ECO:0000313" key="1">
    <source>
        <dbReference type="EMBL" id="AIL46813.1"/>
    </source>
</evidence>
<proteinExistence type="predicted"/>
<sequence length="54" mass="6120">MKLTQSLKNSEYAKSKGKGYILYMPKATEKQIFDASKKGIKVIKSENVLLKTIK</sequence>
<gene>
    <name evidence="1" type="ORF">BD94_3038</name>
</gene>